<dbReference type="PANTHER" id="PTHR13091:SF0">
    <property type="entry name" value="NONSENSE-MEDIATED MRNA DECAY FACTOR SMG8"/>
    <property type="match status" value="1"/>
</dbReference>
<evidence type="ECO:0000256" key="3">
    <source>
        <dbReference type="ARBA" id="ARBA00029509"/>
    </source>
</evidence>
<sequence length="179" mass="20203">RADLPIMEHSSGLRFMSSCDCGRTQAQREDPFSLREANYEFYQNVGVECGCVALEHYPFPVFQPSTEDFRDNNNNNDKDKALVRQPSTTEYLPGMLHTDSPSSLLPQYPSWSLTYLGPSSLYSHNLGLPDPTGSFISSSSYLLPWDVTVRLQHHSKDGTWSKSSTSFTSRSTRKNKPVK</sequence>
<evidence type="ECO:0000313" key="7">
    <source>
        <dbReference type="RefSeq" id="XP_008483305.1"/>
    </source>
</evidence>
<accession>A0A1S3DK23</accession>
<evidence type="ECO:0000256" key="4">
    <source>
        <dbReference type="RuleBase" id="RU367133"/>
    </source>
</evidence>
<evidence type="ECO:0000256" key="5">
    <source>
        <dbReference type="SAM" id="MobiDB-lite"/>
    </source>
</evidence>
<reference evidence="7" key="1">
    <citation type="submission" date="2025-08" db="UniProtKB">
        <authorList>
            <consortium name="RefSeq"/>
        </authorList>
    </citation>
    <scope>IDENTIFICATION</scope>
</reference>
<feature type="non-terminal residue" evidence="7">
    <location>
        <position position="179"/>
    </location>
</feature>
<evidence type="ECO:0000256" key="2">
    <source>
        <dbReference type="ARBA" id="ARBA00023161"/>
    </source>
</evidence>
<feature type="non-terminal residue" evidence="7">
    <location>
        <position position="1"/>
    </location>
</feature>
<dbReference type="AlphaFoldDB" id="A0A1S3DK23"/>
<dbReference type="Proteomes" id="UP000079169">
    <property type="component" value="Unplaced"/>
</dbReference>
<proteinExistence type="inferred from homology"/>
<keyword evidence="2 4" id="KW-0866">Nonsense-mediated mRNA decay</keyword>
<gene>
    <name evidence="7" type="primary">LOC103519991</name>
</gene>
<dbReference type="Pfam" id="PF10220">
    <property type="entry name" value="Smg8_Smg9"/>
    <property type="match status" value="1"/>
</dbReference>
<dbReference type="GeneID" id="103519991"/>
<feature type="compositionally biased region" description="Low complexity" evidence="5">
    <location>
        <begin position="161"/>
        <end position="170"/>
    </location>
</feature>
<dbReference type="PANTHER" id="PTHR13091">
    <property type="entry name" value="AMPLIFIED IN BREAST CANCER 2-RELATED"/>
    <property type="match status" value="1"/>
</dbReference>
<feature type="region of interest" description="Disordered" evidence="5">
    <location>
        <begin position="157"/>
        <end position="179"/>
    </location>
</feature>
<evidence type="ECO:0000313" key="6">
    <source>
        <dbReference type="Proteomes" id="UP000079169"/>
    </source>
</evidence>
<keyword evidence="6" id="KW-1185">Reference proteome</keyword>
<dbReference type="GO" id="GO:0000184">
    <property type="term" value="P:nuclear-transcribed mRNA catabolic process, nonsense-mediated decay"/>
    <property type="evidence" value="ECO:0007669"/>
    <property type="project" value="UniProtKB-UniRule"/>
</dbReference>
<dbReference type="STRING" id="121845.A0A1S3DK23"/>
<dbReference type="PaxDb" id="121845-A0A1S3DK23"/>
<evidence type="ECO:0000256" key="1">
    <source>
        <dbReference type="ARBA" id="ARBA00006443"/>
    </source>
</evidence>
<dbReference type="KEGG" id="dci:103519991"/>
<protein>
    <recommendedName>
        <fullName evidence="3 4">Nonsense-mediated mRNA decay factor SMG8</fullName>
    </recommendedName>
</protein>
<comment type="similarity">
    <text evidence="1 4">Belongs to the SMG8 family.</text>
</comment>
<comment type="function">
    <text evidence="4">Involved in nonsense-mediated decay (NMD) of mRNAs containing premature stop codons.</text>
</comment>
<dbReference type="RefSeq" id="XP_008483305.1">
    <property type="nucleotide sequence ID" value="XM_008485083.1"/>
</dbReference>
<organism evidence="6 7">
    <name type="scientific">Diaphorina citri</name>
    <name type="common">Asian citrus psyllid</name>
    <dbReference type="NCBI Taxonomy" id="121845"/>
    <lineage>
        <taxon>Eukaryota</taxon>
        <taxon>Metazoa</taxon>
        <taxon>Ecdysozoa</taxon>
        <taxon>Arthropoda</taxon>
        <taxon>Hexapoda</taxon>
        <taxon>Insecta</taxon>
        <taxon>Pterygota</taxon>
        <taxon>Neoptera</taxon>
        <taxon>Paraneoptera</taxon>
        <taxon>Hemiptera</taxon>
        <taxon>Sternorrhyncha</taxon>
        <taxon>Psylloidea</taxon>
        <taxon>Psyllidae</taxon>
        <taxon>Diaphorininae</taxon>
        <taxon>Diaphorina</taxon>
    </lineage>
</organism>
<dbReference type="InterPro" id="IPR019354">
    <property type="entry name" value="SMG8-like"/>
</dbReference>
<name>A0A1S3DK23_DIACI</name>